<sequence length="524" mass="59862">MSSSRINLEEYLIPLEEIVLATHNFSSETEIGRGGASVIFGGQLSERWQNRKAAFKRLYPHDLFGQPKFLNSVELIWNLNDRPTMNMVVKRIQEALDIQNHEAASTITVSSQQHQSLESFVIPLEEIVLATQNFRDTVGGGTGNVYKGQLSKRWGNRTAAIKRFHQDNDQNKDYFRNDLKLVSSFHHENVIGFIGYCDEANEMITIYDYAINGSVHHHLYKPEINKSNCLTWTERLHICIGAARGLEYLHSGLWQDTRVIHRNIQLTNILLDENLQAKISNFTVSLLVDRNQPQAYDDLRARNGYYQDPIYDESGLVNTQSDIYSFGVVMLEMLSGTEAYKRRTIGDGQPQTLIHLVRHHYHEGLDILIDPVIRDQINMHSFRAFIKIVYRCVSLKLEDRPTMKKIIKQIEEARDIQNYEASCALTTQRGQHQNLEIFRIPLKDINLAIKDFSQETPIGGGGYGSTTETSSLSSVTVMKGNALPWIESSTGSRMQWIFKKMKCRKIKTRRLVVVVAGSGRRISS</sequence>
<dbReference type="PROSITE" id="PS50011">
    <property type="entry name" value="PROTEIN_KINASE_DOM"/>
    <property type="match status" value="1"/>
</dbReference>
<dbReference type="SUPFAM" id="SSF56112">
    <property type="entry name" value="Protein kinase-like (PK-like)"/>
    <property type="match status" value="1"/>
</dbReference>
<dbReference type="GO" id="GO:0009506">
    <property type="term" value="C:plasmodesma"/>
    <property type="evidence" value="ECO:0007669"/>
    <property type="project" value="TreeGrafter"/>
</dbReference>
<dbReference type="EMBL" id="CAKMRJ010000002">
    <property type="protein sequence ID" value="CAH1416425.1"/>
    <property type="molecule type" value="Genomic_DNA"/>
</dbReference>
<name>A0AAU9LPK5_9ASTR</name>
<keyword evidence="3" id="KW-1185">Reference proteome</keyword>
<dbReference type="PANTHER" id="PTHR27003:SF359">
    <property type="entry name" value="SERINE_THREONINE-PROTEIN KINASE UNC-51-RELATED"/>
    <property type="match status" value="1"/>
</dbReference>
<accession>A0AAU9LPK5</accession>
<protein>
    <recommendedName>
        <fullName evidence="1">Protein kinase domain-containing protein</fullName>
    </recommendedName>
</protein>
<dbReference type="AlphaFoldDB" id="A0AAU9LPK5"/>
<proteinExistence type="predicted"/>
<dbReference type="InterPro" id="IPR045272">
    <property type="entry name" value="ANXUR1/2-like"/>
</dbReference>
<gene>
    <name evidence="2" type="ORF">LVIROSA_LOCUS4189</name>
</gene>
<organism evidence="2 3">
    <name type="scientific">Lactuca virosa</name>
    <dbReference type="NCBI Taxonomy" id="75947"/>
    <lineage>
        <taxon>Eukaryota</taxon>
        <taxon>Viridiplantae</taxon>
        <taxon>Streptophyta</taxon>
        <taxon>Embryophyta</taxon>
        <taxon>Tracheophyta</taxon>
        <taxon>Spermatophyta</taxon>
        <taxon>Magnoliopsida</taxon>
        <taxon>eudicotyledons</taxon>
        <taxon>Gunneridae</taxon>
        <taxon>Pentapetalae</taxon>
        <taxon>asterids</taxon>
        <taxon>campanulids</taxon>
        <taxon>Asterales</taxon>
        <taxon>Asteraceae</taxon>
        <taxon>Cichorioideae</taxon>
        <taxon>Cichorieae</taxon>
        <taxon>Lactucinae</taxon>
        <taxon>Lactuca</taxon>
    </lineage>
</organism>
<dbReference type="Gene3D" id="3.30.200.20">
    <property type="entry name" value="Phosphorylase Kinase, domain 1"/>
    <property type="match status" value="2"/>
</dbReference>
<reference evidence="2 3" key="1">
    <citation type="submission" date="2022-01" db="EMBL/GenBank/DDBJ databases">
        <authorList>
            <person name="Xiong W."/>
            <person name="Schranz E."/>
        </authorList>
    </citation>
    <scope>NUCLEOTIDE SEQUENCE [LARGE SCALE GENOMIC DNA]</scope>
</reference>
<dbReference type="Pfam" id="PF07714">
    <property type="entry name" value="PK_Tyr_Ser-Thr"/>
    <property type="match status" value="1"/>
</dbReference>
<evidence type="ECO:0000313" key="2">
    <source>
        <dbReference type="EMBL" id="CAH1416425.1"/>
    </source>
</evidence>
<dbReference type="PANTHER" id="PTHR27003">
    <property type="entry name" value="OS07G0166700 PROTEIN"/>
    <property type="match status" value="1"/>
</dbReference>
<comment type="caution">
    <text evidence="2">The sequence shown here is derived from an EMBL/GenBank/DDBJ whole genome shotgun (WGS) entry which is preliminary data.</text>
</comment>
<feature type="domain" description="Protein kinase" evidence="1">
    <location>
        <begin position="131"/>
        <end position="414"/>
    </location>
</feature>
<dbReference type="InterPro" id="IPR001245">
    <property type="entry name" value="Ser-Thr/Tyr_kinase_cat_dom"/>
</dbReference>
<dbReference type="GO" id="GO:0005886">
    <property type="term" value="C:plasma membrane"/>
    <property type="evidence" value="ECO:0007669"/>
    <property type="project" value="TreeGrafter"/>
</dbReference>
<dbReference type="Gene3D" id="1.10.510.10">
    <property type="entry name" value="Transferase(Phosphotransferase) domain 1"/>
    <property type="match status" value="1"/>
</dbReference>
<dbReference type="GO" id="GO:0005524">
    <property type="term" value="F:ATP binding"/>
    <property type="evidence" value="ECO:0007669"/>
    <property type="project" value="InterPro"/>
</dbReference>
<dbReference type="InterPro" id="IPR000719">
    <property type="entry name" value="Prot_kinase_dom"/>
</dbReference>
<evidence type="ECO:0000259" key="1">
    <source>
        <dbReference type="PROSITE" id="PS50011"/>
    </source>
</evidence>
<dbReference type="Proteomes" id="UP001157418">
    <property type="component" value="Unassembled WGS sequence"/>
</dbReference>
<evidence type="ECO:0000313" key="3">
    <source>
        <dbReference type="Proteomes" id="UP001157418"/>
    </source>
</evidence>
<dbReference type="GO" id="GO:0004714">
    <property type="term" value="F:transmembrane receptor protein tyrosine kinase activity"/>
    <property type="evidence" value="ECO:0007669"/>
    <property type="project" value="InterPro"/>
</dbReference>
<dbReference type="InterPro" id="IPR011009">
    <property type="entry name" value="Kinase-like_dom_sf"/>
</dbReference>